<name>A0AAW2Z056_9EUKA</name>
<sequence>MPAGPGVCKGCESHKAFTRDLRTCPECGKNPDSGTFKICAECALKLNKCRICQQPLSNSEL</sequence>
<accession>A0AAW2Z056</accession>
<reference evidence="1 2" key="1">
    <citation type="submission" date="2024-03" db="EMBL/GenBank/DDBJ databases">
        <title>The Acrasis kona genome and developmental transcriptomes reveal deep origins of eukaryotic multicellular pathways.</title>
        <authorList>
            <person name="Sheikh S."/>
            <person name="Fu C.-J."/>
            <person name="Brown M.W."/>
            <person name="Baldauf S.L."/>
        </authorList>
    </citation>
    <scope>NUCLEOTIDE SEQUENCE [LARGE SCALE GENOMIC DNA]</scope>
    <source>
        <strain evidence="1 2">ATCC MYA-3509</strain>
    </source>
</reference>
<evidence type="ECO:0000313" key="2">
    <source>
        <dbReference type="Proteomes" id="UP001431209"/>
    </source>
</evidence>
<protein>
    <submittedName>
        <fullName evidence="1">E3 ubiquitin-protein ligase</fullName>
    </submittedName>
</protein>
<dbReference type="EMBL" id="JAOPGA020000894">
    <property type="protein sequence ID" value="KAL0482815.1"/>
    <property type="molecule type" value="Genomic_DNA"/>
</dbReference>
<proteinExistence type="predicted"/>
<evidence type="ECO:0000313" key="1">
    <source>
        <dbReference type="EMBL" id="KAL0482815.1"/>
    </source>
</evidence>
<comment type="caution">
    <text evidence="1">The sequence shown here is derived from an EMBL/GenBank/DDBJ whole genome shotgun (WGS) entry which is preliminary data.</text>
</comment>
<organism evidence="1 2">
    <name type="scientific">Acrasis kona</name>
    <dbReference type="NCBI Taxonomy" id="1008807"/>
    <lineage>
        <taxon>Eukaryota</taxon>
        <taxon>Discoba</taxon>
        <taxon>Heterolobosea</taxon>
        <taxon>Tetramitia</taxon>
        <taxon>Eutetramitia</taxon>
        <taxon>Acrasidae</taxon>
        <taxon>Acrasis</taxon>
    </lineage>
</organism>
<dbReference type="Proteomes" id="UP001431209">
    <property type="component" value="Unassembled WGS sequence"/>
</dbReference>
<dbReference type="AlphaFoldDB" id="A0AAW2Z056"/>
<gene>
    <name evidence="1" type="ORF">AKO1_014212</name>
</gene>
<keyword evidence="2" id="KW-1185">Reference proteome</keyword>